<dbReference type="Pfam" id="PF07714">
    <property type="entry name" value="PK_Tyr_Ser-Thr"/>
    <property type="match status" value="1"/>
</dbReference>
<dbReference type="GO" id="GO:0004672">
    <property type="term" value="F:protein kinase activity"/>
    <property type="evidence" value="ECO:0007669"/>
    <property type="project" value="InterPro"/>
</dbReference>
<reference evidence="3" key="1">
    <citation type="journal article" date="2014" name="Proc. Natl. Acad. Sci. U.S.A.">
        <title>Extensive sampling of basidiomycete genomes demonstrates inadequacy of the white-rot/brown-rot paradigm for wood decay fungi.</title>
        <authorList>
            <person name="Riley R."/>
            <person name="Salamov A.A."/>
            <person name="Brown D.W."/>
            <person name="Nagy L.G."/>
            <person name="Floudas D."/>
            <person name="Held B.W."/>
            <person name="Levasseur A."/>
            <person name="Lombard V."/>
            <person name="Morin E."/>
            <person name="Otillar R."/>
            <person name="Lindquist E.A."/>
            <person name="Sun H."/>
            <person name="LaButti K.M."/>
            <person name="Schmutz J."/>
            <person name="Jabbour D."/>
            <person name="Luo H."/>
            <person name="Baker S.E."/>
            <person name="Pisabarro A.G."/>
            <person name="Walton J.D."/>
            <person name="Blanchette R.A."/>
            <person name="Henrissat B."/>
            <person name="Martin F."/>
            <person name="Cullen D."/>
            <person name="Hibbett D.S."/>
            <person name="Grigoriev I.V."/>
        </authorList>
    </citation>
    <scope>NUCLEOTIDE SEQUENCE [LARGE SCALE GENOMIC DNA]</scope>
    <source>
        <strain evidence="3">MUCL 33604</strain>
    </source>
</reference>
<dbReference type="STRING" id="933084.A0A067P8S2"/>
<dbReference type="InterPro" id="IPR011009">
    <property type="entry name" value="Kinase-like_dom_sf"/>
</dbReference>
<evidence type="ECO:0000313" key="3">
    <source>
        <dbReference type="Proteomes" id="UP000027265"/>
    </source>
</evidence>
<dbReference type="SUPFAM" id="SSF56112">
    <property type="entry name" value="Protein kinase-like (PK-like)"/>
    <property type="match status" value="1"/>
</dbReference>
<dbReference type="HOGENOM" id="CLU_000288_7_18_1"/>
<dbReference type="OrthoDB" id="4062651at2759"/>
<dbReference type="Gene3D" id="1.10.510.10">
    <property type="entry name" value="Transferase(Phosphotransferase) domain 1"/>
    <property type="match status" value="1"/>
</dbReference>
<dbReference type="InterPro" id="IPR050167">
    <property type="entry name" value="Ser_Thr_protein_kinase"/>
</dbReference>
<dbReference type="PRINTS" id="PR00109">
    <property type="entry name" value="TYRKINASE"/>
</dbReference>
<dbReference type="GO" id="GO:0007165">
    <property type="term" value="P:signal transduction"/>
    <property type="evidence" value="ECO:0007669"/>
    <property type="project" value="TreeGrafter"/>
</dbReference>
<dbReference type="InterPro" id="IPR000719">
    <property type="entry name" value="Prot_kinase_dom"/>
</dbReference>
<dbReference type="EMBL" id="KL197763">
    <property type="protein sequence ID" value="KDQ50225.1"/>
    <property type="molecule type" value="Genomic_DNA"/>
</dbReference>
<dbReference type="InterPro" id="IPR008271">
    <property type="entry name" value="Ser/Thr_kinase_AS"/>
</dbReference>
<feature type="non-terminal residue" evidence="2">
    <location>
        <position position="150"/>
    </location>
</feature>
<keyword evidence="3" id="KW-1185">Reference proteome</keyword>
<name>A0A067P8S2_9AGAM</name>
<dbReference type="InterPro" id="IPR001245">
    <property type="entry name" value="Ser-Thr/Tyr_kinase_cat_dom"/>
</dbReference>
<dbReference type="GO" id="GO:0005737">
    <property type="term" value="C:cytoplasm"/>
    <property type="evidence" value="ECO:0007669"/>
    <property type="project" value="TreeGrafter"/>
</dbReference>
<evidence type="ECO:0000259" key="1">
    <source>
        <dbReference type="PROSITE" id="PS50011"/>
    </source>
</evidence>
<evidence type="ECO:0000313" key="2">
    <source>
        <dbReference type="EMBL" id="KDQ50225.1"/>
    </source>
</evidence>
<organism evidence="2 3">
    <name type="scientific">Jaapia argillacea MUCL 33604</name>
    <dbReference type="NCBI Taxonomy" id="933084"/>
    <lineage>
        <taxon>Eukaryota</taxon>
        <taxon>Fungi</taxon>
        <taxon>Dikarya</taxon>
        <taxon>Basidiomycota</taxon>
        <taxon>Agaricomycotina</taxon>
        <taxon>Agaricomycetes</taxon>
        <taxon>Agaricomycetidae</taxon>
        <taxon>Jaapiales</taxon>
        <taxon>Jaapiaceae</taxon>
        <taxon>Jaapia</taxon>
    </lineage>
</organism>
<accession>A0A067P8S2</accession>
<dbReference type="Proteomes" id="UP000027265">
    <property type="component" value="Unassembled WGS sequence"/>
</dbReference>
<sequence>MVSEWMPNGNLLEYVKKHTVVDRLKLIIDFATGLQYVHSCGLVHGDVKSLNVLIDCSHCARLADFGESIVTHKDLTTTTQLDSRGSPRWWAPELSEPQTWDRPDYNRRWESDVWAFGLTAWEVFAECHPFPDTKAMLPLLMEITNGNPQE</sequence>
<dbReference type="InParanoid" id="A0A067P8S2"/>
<gene>
    <name evidence="2" type="ORF">JAAARDRAFT_186359</name>
</gene>
<dbReference type="AlphaFoldDB" id="A0A067P8S2"/>
<dbReference type="PROSITE" id="PS50011">
    <property type="entry name" value="PROTEIN_KINASE_DOM"/>
    <property type="match status" value="1"/>
</dbReference>
<feature type="domain" description="Protein kinase" evidence="1">
    <location>
        <begin position="1"/>
        <end position="150"/>
    </location>
</feature>
<dbReference type="GO" id="GO:0005524">
    <property type="term" value="F:ATP binding"/>
    <property type="evidence" value="ECO:0007669"/>
    <property type="project" value="InterPro"/>
</dbReference>
<dbReference type="PANTHER" id="PTHR23257">
    <property type="entry name" value="SERINE-THREONINE PROTEIN KINASE"/>
    <property type="match status" value="1"/>
</dbReference>
<protein>
    <recommendedName>
        <fullName evidence="1">Protein kinase domain-containing protein</fullName>
    </recommendedName>
</protein>
<proteinExistence type="predicted"/>
<dbReference type="PROSITE" id="PS00108">
    <property type="entry name" value="PROTEIN_KINASE_ST"/>
    <property type="match status" value="1"/>
</dbReference>